<feature type="transmembrane region" description="Helical" evidence="4">
    <location>
        <begin position="339"/>
        <end position="363"/>
    </location>
</feature>
<organism evidence="7 8">
    <name type="scientific">Littorina saxatilis</name>
    <dbReference type="NCBI Taxonomy" id="31220"/>
    <lineage>
        <taxon>Eukaryota</taxon>
        <taxon>Metazoa</taxon>
        <taxon>Spiralia</taxon>
        <taxon>Lophotrochozoa</taxon>
        <taxon>Mollusca</taxon>
        <taxon>Gastropoda</taxon>
        <taxon>Caenogastropoda</taxon>
        <taxon>Littorinimorpha</taxon>
        <taxon>Littorinoidea</taxon>
        <taxon>Littorinidae</taxon>
        <taxon>Littorina</taxon>
    </lineage>
</organism>
<feature type="domain" description="Ig-like" evidence="6">
    <location>
        <begin position="23"/>
        <end position="98"/>
    </location>
</feature>
<dbReference type="SMART" id="SM00409">
    <property type="entry name" value="IG"/>
    <property type="match status" value="3"/>
</dbReference>
<evidence type="ECO:0000256" key="4">
    <source>
        <dbReference type="SAM" id="Phobius"/>
    </source>
</evidence>
<dbReference type="SUPFAM" id="SSF48726">
    <property type="entry name" value="Immunoglobulin"/>
    <property type="match status" value="3"/>
</dbReference>
<dbReference type="InterPro" id="IPR007110">
    <property type="entry name" value="Ig-like_dom"/>
</dbReference>
<keyword evidence="8" id="KW-1185">Reference proteome</keyword>
<dbReference type="GO" id="GO:0008046">
    <property type="term" value="F:axon guidance receptor activity"/>
    <property type="evidence" value="ECO:0007669"/>
    <property type="project" value="TreeGrafter"/>
</dbReference>
<feature type="region of interest" description="Disordered" evidence="3">
    <location>
        <begin position="370"/>
        <end position="400"/>
    </location>
</feature>
<accession>A0AAN9BGU4</accession>
<keyword evidence="4" id="KW-0812">Transmembrane</keyword>
<dbReference type="Proteomes" id="UP001374579">
    <property type="component" value="Unassembled WGS sequence"/>
</dbReference>
<dbReference type="InterPro" id="IPR003599">
    <property type="entry name" value="Ig_sub"/>
</dbReference>
<name>A0AAN9BGU4_9CAEN</name>
<evidence type="ECO:0000256" key="1">
    <source>
        <dbReference type="ARBA" id="ARBA00022729"/>
    </source>
</evidence>
<gene>
    <name evidence="7" type="ORF">V1264_016876</name>
</gene>
<dbReference type="SMART" id="SM00408">
    <property type="entry name" value="IGc2"/>
    <property type="match status" value="2"/>
</dbReference>
<protein>
    <recommendedName>
        <fullName evidence="6">Ig-like domain-containing protein</fullName>
    </recommendedName>
</protein>
<dbReference type="GO" id="GO:0030424">
    <property type="term" value="C:axon"/>
    <property type="evidence" value="ECO:0007669"/>
    <property type="project" value="TreeGrafter"/>
</dbReference>
<keyword evidence="2" id="KW-1015">Disulfide bond</keyword>
<dbReference type="InterPro" id="IPR036179">
    <property type="entry name" value="Ig-like_dom_sf"/>
</dbReference>
<sequence length="400" mass="43383">MEKETLICFLLIIAAGECIEISPSQSVYTVAEGSHIQVNCSSKYSISWTKGTGPPRTRPVATVNSSGDNVSTLTLRYLEQSDSGTYRCTDQEGERVVELQVLSVRPQEVEFEPFKDAELGCGLEDTSKNYTYIWTKGYLPVADIPVQGNQAYVDHGNGLLEIKHPLRSFAGLYVCVAQFEDNGKQRSIDIDVKYYATPQVLPFESKDVVLGETLTIECRVLGYPKPRVTWYKDGEPIVGGDEARYKLQTANTYNGEQMENARLQRDSVDLDDGGKYACVAKTDKWLTFNSTQEILVRVNEATVGTSTDSSNTRTSSEDEGDSDNNSTTTTDTESSSSNALAIGLGVAGGVCVFMAAVGAGVYFKERRPGQLYASPDNAPPASVPPDNGPQAAGSAVPPQN</sequence>
<evidence type="ECO:0000256" key="3">
    <source>
        <dbReference type="SAM" id="MobiDB-lite"/>
    </source>
</evidence>
<feature type="chain" id="PRO_5042896503" description="Ig-like domain-containing protein" evidence="5">
    <location>
        <begin position="19"/>
        <end position="400"/>
    </location>
</feature>
<feature type="compositionally biased region" description="Low complexity" evidence="3">
    <location>
        <begin position="323"/>
        <end position="337"/>
    </location>
</feature>
<feature type="domain" description="Ig-like" evidence="6">
    <location>
        <begin position="198"/>
        <end position="280"/>
    </location>
</feature>
<dbReference type="Pfam" id="PF13927">
    <property type="entry name" value="Ig_3"/>
    <property type="match status" value="2"/>
</dbReference>
<reference evidence="7 8" key="1">
    <citation type="submission" date="2024-02" db="EMBL/GenBank/DDBJ databases">
        <title>Chromosome-scale genome assembly of the rough periwinkle Littorina saxatilis.</title>
        <authorList>
            <person name="De Jode A."/>
            <person name="Faria R."/>
            <person name="Formenti G."/>
            <person name="Sims Y."/>
            <person name="Smith T.P."/>
            <person name="Tracey A."/>
            <person name="Wood J.M.D."/>
            <person name="Zagrodzka Z.B."/>
            <person name="Johannesson K."/>
            <person name="Butlin R.K."/>
            <person name="Leder E.H."/>
        </authorList>
    </citation>
    <scope>NUCLEOTIDE SEQUENCE [LARGE SCALE GENOMIC DNA]</scope>
    <source>
        <strain evidence="7">Snail1</strain>
        <tissue evidence="7">Muscle</tissue>
    </source>
</reference>
<dbReference type="CDD" id="cd00096">
    <property type="entry name" value="Ig"/>
    <property type="match status" value="3"/>
</dbReference>
<keyword evidence="1 5" id="KW-0732">Signal</keyword>
<evidence type="ECO:0000313" key="7">
    <source>
        <dbReference type="EMBL" id="KAK7105510.1"/>
    </source>
</evidence>
<dbReference type="PROSITE" id="PS50835">
    <property type="entry name" value="IG_LIKE"/>
    <property type="match status" value="2"/>
</dbReference>
<dbReference type="PANTHER" id="PTHR45080:SF8">
    <property type="entry name" value="IG-LIKE DOMAIN-CONTAINING PROTEIN"/>
    <property type="match status" value="1"/>
</dbReference>
<dbReference type="GO" id="GO:0050808">
    <property type="term" value="P:synapse organization"/>
    <property type="evidence" value="ECO:0007669"/>
    <property type="project" value="TreeGrafter"/>
</dbReference>
<dbReference type="Gene3D" id="2.60.40.10">
    <property type="entry name" value="Immunoglobulins"/>
    <property type="match status" value="3"/>
</dbReference>
<feature type="compositionally biased region" description="Pro residues" evidence="3">
    <location>
        <begin position="377"/>
        <end position="387"/>
    </location>
</feature>
<dbReference type="InterPro" id="IPR050958">
    <property type="entry name" value="Cell_Adh-Cytoskel_Orgn"/>
</dbReference>
<dbReference type="AlphaFoldDB" id="A0AAN9BGU4"/>
<dbReference type="EMBL" id="JBAMIC010000007">
    <property type="protein sequence ID" value="KAK7105510.1"/>
    <property type="molecule type" value="Genomic_DNA"/>
</dbReference>
<feature type="region of interest" description="Disordered" evidence="3">
    <location>
        <begin position="303"/>
        <end position="337"/>
    </location>
</feature>
<dbReference type="GO" id="GO:0043025">
    <property type="term" value="C:neuronal cell body"/>
    <property type="evidence" value="ECO:0007669"/>
    <property type="project" value="TreeGrafter"/>
</dbReference>
<proteinExistence type="predicted"/>
<evidence type="ECO:0000259" key="6">
    <source>
        <dbReference type="PROSITE" id="PS50835"/>
    </source>
</evidence>
<feature type="signal peptide" evidence="5">
    <location>
        <begin position="1"/>
        <end position="18"/>
    </location>
</feature>
<dbReference type="InterPro" id="IPR013783">
    <property type="entry name" value="Ig-like_fold"/>
</dbReference>
<comment type="caution">
    <text evidence="7">The sequence shown here is derived from an EMBL/GenBank/DDBJ whole genome shotgun (WGS) entry which is preliminary data.</text>
</comment>
<evidence type="ECO:0000256" key="5">
    <source>
        <dbReference type="SAM" id="SignalP"/>
    </source>
</evidence>
<dbReference type="InterPro" id="IPR003598">
    <property type="entry name" value="Ig_sub2"/>
</dbReference>
<dbReference type="PANTHER" id="PTHR45080">
    <property type="entry name" value="CONTACTIN 5"/>
    <property type="match status" value="1"/>
</dbReference>
<evidence type="ECO:0000256" key="2">
    <source>
        <dbReference type="ARBA" id="ARBA00023157"/>
    </source>
</evidence>
<dbReference type="GO" id="GO:0007156">
    <property type="term" value="P:homophilic cell adhesion via plasma membrane adhesion molecules"/>
    <property type="evidence" value="ECO:0007669"/>
    <property type="project" value="TreeGrafter"/>
</dbReference>
<feature type="compositionally biased region" description="Low complexity" evidence="3">
    <location>
        <begin position="305"/>
        <end position="314"/>
    </location>
</feature>
<keyword evidence="4" id="KW-0472">Membrane</keyword>
<evidence type="ECO:0000313" key="8">
    <source>
        <dbReference type="Proteomes" id="UP001374579"/>
    </source>
</evidence>
<dbReference type="GO" id="GO:0005886">
    <property type="term" value="C:plasma membrane"/>
    <property type="evidence" value="ECO:0007669"/>
    <property type="project" value="TreeGrafter"/>
</dbReference>
<keyword evidence="4" id="KW-1133">Transmembrane helix</keyword>